<evidence type="ECO:0000313" key="2">
    <source>
        <dbReference type="Proteomes" id="UP000288805"/>
    </source>
</evidence>
<evidence type="ECO:0000313" key="1">
    <source>
        <dbReference type="EMBL" id="RVW96161.1"/>
    </source>
</evidence>
<gene>
    <name evidence="1" type="ORF">CK203_037782</name>
</gene>
<name>A0A438IHF2_VITVI</name>
<dbReference type="Proteomes" id="UP000288805">
    <property type="component" value="Unassembled WGS sequence"/>
</dbReference>
<accession>A0A438IHF2</accession>
<organism evidence="1 2">
    <name type="scientific">Vitis vinifera</name>
    <name type="common">Grape</name>
    <dbReference type="NCBI Taxonomy" id="29760"/>
    <lineage>
        <taxon>Eukaryota</taxon>
        <taxon>Viridiplantae</taxon>
        <taxon>Streptophyta</taxon>
        <taxon>Embryophyta</taxon>
        <taxon>Tracheophyta</taxon>
        <taxon>Spermatophyta</taxon>
        <taxon>Magnoliopsida</taxon>
        <taxon>eudicotyledons</taxon>
        <taxon>Gunneridae</taxon>
        <taxon>Pentapetalae</taxon>
        <taxon>rosids</taxon>
        <taxon>Vitales</taxon>
        <taxon>Vitaceae</taxon>
        <taxon>Viteae</taxon>
        <taxon>Vitis</taxon>
    </lineage>
</organism>
<reference evidence="1 2" key="1">
    <citation type="journal article" date="2018" name="PLoS Genet.">
        <title>Population sequencing reveals clonal diversity and ancestral inbreeding in the grapevine cultivar Chardonnay.</title>
        <authorList>
            <person name="Roach M.J."/>
            <person name="Johnson D.L."/>
            <person name="Bohlmann J."/>
            <person name="van Vuuren H.J."/>
            <person name="Jones S.J."/>
            <person name="Pretorius I.S."/>
            <person name="Schmidt S.A."/>
            <person name="Borneman A.R."/>
        </authorList>
    </citation>
    <scope>NUCLEOTIDE SEQUENCE [LARGE SCALE GENOMIC DNA]</scope>
    <source>
        <strain evidence="2">cv. Chardonnay</strain>
        <tissue evidence="1">Leaf</tissue>
    </source>
</reference>
<comment type="caution">
    <text evidence="1">The sequence shown here is derived from an EMBL/GenBank/DDBJ whole genome shotgun (WGS) entry which is preliminary data.</text>
</comment>
<dbReference type="AlphaFoldDB" id="A0A438IHF2"/>
<dbReference type="EMBL" id="QGNW01000109">
    <property type="protein sequence ID" value="RVW96161.1"/>
    <property type="molecule type" value="Genomic_DNA"/>
</dbReference>
<sequence>MELDVERRPSGSKEGQISGVLKDPLEVDRTMSVLEGPALVGRSSAKALNGARAHRGLPDIDCGKPDGDDFGFQMGSSPPAPNHAKIIDEALMEEASKYIGRDGVIVITDGGSEWGCVSEAVGVAVLGPLRVILADRREAEVSGLSGKANGAIEEVIRGYFRKGYTRGMLMEGFEGEILILLKIMRERKLQKGKLDGGGEGGWGVVVASLDEDSFAFMECKRS</sequence>
<proteinExistence type="predicted"/>
<protein>
    <submittedName>
        <fullName evidence="1">Uncharacterized protein</fullName>
    </submittedName>
</protein>